<dbReference type="PRINTS" id="PR00133">
    <property type="entry name" value="GLHYDRLASE3"/>
</dbReference>
<evidence type="ECO:0000256" key="1">
    <source>
        <dbReference type="ARBA" id="ARBA00005336"/>
    </source>
</evidence>
<evidence type="ECO:0000313" key="6">
    <source>
        <dbReference type="Proteomes" id="UP001597249"/>
    </source>
</evidence>
<dbReference type="RefSeq" id="WP_125585344.1">
    <property type="nucleotide sequence ID" value="NZ_JBHTMO010000004.1"/>
</dbReference>
<dbReference type="InterPro" id="IPR036962">
    <property type="entry name" value="Glyco_hydro_3_N_sf"/>
</dbReference>
<dbReference type="PANTHER" id="PTHR42721:SF3">
    <property type="entry name" value="BETA-D-XYLOSIDASE 5-RELATED"/>
    <property type="match status" value="1"/>
</dbReference>
<dbReference type="InterPro" id="IPR001764">
    <property type="entry name" value="Glyco_hydro_3_N"/>
</dbReference>
<dbReference type="SMART" id="SM01217">
    <property type="entry name" value="Fn3_like"/>
    <property type="match status" value="1"/>
</dbReference>
<proteinExistence type="inferred from homology"/>
<gene>
    <name evidence="5" type="ORF">ACFQ3L_02420</name>
</gene>
<keyword evidence="6" id="KW-1185">Reference proteome</keyword>
<accession>A0ABW4B8E5</accession>
<evidence type="ECO:0000256" key="2">
    <source>
        <dbReference type="ARBA" id="ARBA00022729"/>
    </source>
</evidence>
<evidence type="ECO:0000313" key="5">
    <source>
        <dbReference type="EMBL" id="MFD1392442.1"/>
    </source>
</evidence>
<dbReference type="Pfam" id="PF14310">
    <property type="entry name" value="Fn3-like"/>
    <property type="match status" value="1"/>
</dbReference>
<dbReference type="SUPFAM" id="SSF52279">
    <property type="entry name" value="Beta-D-glucan exohydrolase, C-terminal domain"/>
    <property type="match status" value="1"/>
</dbReference>
<comment type="similarity">
    <text evidence="1">Belongs to the glycosyl hydrolase 3 family.</text>
</comment>
<dbReference type="SUPFAM" id="SSF51445">
    <property type="entry name" value="(Trans)glycosidases"/>
    <property type="match status" value="1"/>
</dbReference>
<dbReference type="InterPro" id="IPR036881">
    <property type="entry name" value="Glyco_hydro_3_C_sf"/>
</dbReference>
<dbReference type="Gene3D" id="3.40.50.1700">
    <property type="entry name" value="Glycoside hydrolase family 3 C-terminal domain"/>
    <property type="match status" value="1"/>
</dbReference>
<dbReference type="Pfam" id="PF00933">
    <property type="entry name" value="Glyco_hydro_3"/>
    <property type="match status" value="1"/>
</dbReference>
<organism evidence="5 6">
    <name type="scientific">Lacticaseibacillus jixianensis</name>
    <dbReference type="NCBI Taxonomy" id="2486012"/>
    <lineage>
        <taxon>Bacteria</taxon>
        <taxon>Bacillati</taxon>
        <taxon>Bacillota</taxon>
        <taxon>Bacilli</taxon>
        <taxon>Lactobacillales</taxon>
        <taxon>Lactobacillaceae</taxon>
        <taxon>Lacticaseibacillus</taxon>
    </lineage>
</organism>
<dbReference type="Pfam" id="PF01915">
    <property type="entry name" value="Glyco_hydro_3_C"/>
    <property type="match status" value="1"/>
</dbReference>
<dbReference type="InterPro" id="IPR013783">
    <property type="entry name" value="Ig-like_fold"/>
</dbReference>
<dbReference type="InterPro" id="IPR044993">
    <property type="entry name" value="BXL"/>
</dbReference>
<dbReference type="InterPro" id="IPR017853">
    <property type="entry name" value="GH"/>
</dbReference>
<dbReference type="EMBL" id="JBHTMO010000004">
    <property type="protein sequence ID" value="MFD1392442.1"/>
    <property type="molecule type" value="Genomic_DNA"/>
</dbReference>
<dbReference type="Gene3D" id="2.60.120.380">
    <property type="match status" value="1"/>
</dbReference>
<dbReference type="Gene3D" id="2.60.40.10">
    <property type="entry name" value="Immunoglobulins"/>
    <property type="match status" value="1"/>
</dbReference>
<dbReference type="InterPro" id="IPR002772">
    <property type="entry name" value="Glyco_hydro_3_C"/>
</dbReference>
<evidence type="ECO:0000256" key="3">
    <source>
        <dbReference type="ARBA" id="ARBA00022801"/>
    </source>
</evidence>
<dbReference type="PANTHER" id="PTHR42721">
    <property type="entry name" value="SUGAR HYDROLASE-RELATED"/>
    <property type="match status" value="1"/>
</dbReference>
<dbReference type="InterPro" id="IPR026891">
    <property type="entry name" value="Fn3-like"/>
</dbReference>
<comment type="caution">
    <text evidence="5">The sequence shown here is derived from an EMBL/GenBank/DDBJ whole genome shotgun (WGS) entry which is preliminary data.</text>
</comment>
<dbReference type="Proteomes" id="UP001597249">
    <property type="component" value="Unassembled WGS sequence"/>
</dbReference>
<protein>
    <submittedName>
        <fullName evidence="5">Beta-glucosidase</fullName>
    </submittedName>
</protein>
<keyword evidence="3" id="KW-0378">Hydrolase</keyword>
<evidence type="ECO:0000259" key="4">
    <source>
        <dbReference type="SMART" id="SM01217"/>
    </source>
</evidence>
<dbReference type="Gene3D" id="3.20.20.300">
    <property type="entry name" value="Glycoside hydrolase, family 3, N-terminal domain"/>
    <property type="match status" value="1"/>
</dbReference>
<sequence>MSEARKRAQAMVKQLTVGEKIGLLSTSQQPVPRLGLKEFHIGGEAAHGIVDRQTHHTTSFPIPLTLAQTWEPQLAKEIGTAVATEARALYNTTGQQGWLMPWAPTIDLERDPRWGRNEEGYGEDPLLTGQVAGGYIDGLQGDPAHLRVAAAPKHFFANNTEAKRGSESNSVMPRMKHEYYLKVFKFAYRDHAAQSMMTGYNGVNGIPMMQSPELSKTVKGHWGMDGTIVTDGAALTLNVEDYQYYHDYPHAIADALKKGIDCFVDDLAKVTMGVKQALARQLIDEADIDRAVENTLTVRARLGQLDGDTSEAELGQAAIGTAQHDALVQREYAAGTVLLKNEHHTLPLTATDRVLLTGPAADRFVRDWYAALPMNRETLRQGLAKALGERLTYVNSNDRATLTLAPNARNAADKTVADRQYEVERWQNDLVFLRDVDTGRYLRLDEDGHLGLHGKEVYDWVVREAFVLEADGQLYAVDHNFRASDQNAMEAGGRGALIGHVTLVETGIARVLAKAQDCTKILIAAGNHPLIAARETEDRQDLTLPAAQQALFDAVAKLNKPVIGLLLTGYPYLVDDLKATSLLEVGYAGQSLGRALAKVLTGVVAPTGKLAQTWYNAKWPLPSMRDYDIEKTHRTYQYVPAAQVAYPFGYGLTYGRLKLENATTTRQGDQLTIQVTLSNPGRTPVTDTVQVYLRACRLADHPDRQQLITFAKTTVAPGAQASVTLQAALADFGWYDAKRQTSSLPQGTYTLGIGFSSGQFDQVLPLAGVAGTAPTPFDLAQGLPARAFDDYQGATLDTVAGQYEAVRLSKNGQLTYCHIATKARHIQLSLLAEQAGSLTLQVNNEQPLTVPFAASPDEQQVSVAVAPFTDGTIQLTATVPVVLLDLIAD</sequence>
<reference evidence="6" key="1">
    <citation type="journal article" date="2019" name="Int. J. Syst. Evol. Microbiol.">
        <title>The Global Catalogue of Microorganisms (GCM) 10K type strain sequencing project: providing services to taxonomists for standard genome sequencing and annotation.</title>
        <authorList>
            <consortium name="The Broad Institute Genomics Platform"/>
            <consortium name="The Broad Institute Genome Sequencing Center for Infectious Disease"/>
            <person name="Wu L."/>
            <person name="Ma J."/>
        </authorList>
    </citation>
    <scope>NUCLEOTIDE SEQUENCE [LARGE SCALE GENOMIC DNA]</scope>
    <source>
        <strain evidence="6">CCM 8911</strain>
    </source>
</reference>
<name>A0ABW4B8E5_9LACO</name>
<keyword evidence="2" id="KW-0732">Signal</keyword>
<feature type="domain" description="Fibronectin type III-like" evidence="4">
    <location>
        <begin position="687"/>
        <end position="757"/>
    </location>
</feature>